<evidence type="ECO:0008006" key="4">
    <source>
        <dbReference type="Google" id="ProtNLM"/>
    </source>
</evidence>
<protein>
    <recommendedName>
        <fullName evidence="4">Lipoprotein</fullName>
    </recommendedName>
</protein>
<organism evidence="2 3">
    <name type="scientific">Cytobacillus solani</name>
    <dbReference type="NCBI Taxonomy" id="1637975"/>
    <lineage>
        <taxon>Bacteria</taxon>
        <taxon>Bacillati</taxon>
        <taxon>Bacillota</taxon>
        <taxon>Bacilli</taxon>
        <taxon>Bacillales</taxon>
        <taxon>Bacillaceae</taxon>
        <taxon>Cytobacillus</taxon>
    </lineage>
</organism>
<keyword evidence="1" id="KW-0732">Signal</keyword>
<feature type="chain" id="PRO_5039231046" description="Lipoprotein" evidence="1">
    <location>
        <begin position="23"/>
        <end position="151"/>
    </location>
</feature>
<keyword evidence="3" id="KW-1185">Reference proteome</keyword>
<evidence type="ECO:0000313" key="2">
    <source>
        <dbReference type="EMBL" id="KQL17870.1"/>
    </source>
</evidence>
<name>A0A0Q3QJU9_9BACI</name>
<reference evidence="2 3" key="1">
    <citation type="submission" date="2015-09" db="EMBL/GenBank/DDBJ databases">
        <title>Genome sequencing project for genomic taxonomy and phylogenomics of Bacillus-like bacteria.</title>
        <authorList>
            <person name="Liu B."/>
            <person name="Wang J."/>
            <person name="Zhu Y."/>
            <person name="Liu G."/>
            <person name="Chen Q."/>
            <person name="Chen Z."/>
            <person name="Lan J."/>
            <person name="Che J."/>
            <person name="Ge C."/>
            <person name="Shi H."/>
            <person name="Pan Z."/>
            <person name="Liu X."/>
        </authorList>
    </citation>
    <scope>NUCLEOTIDE SEQUENCE [LARGE SCALE GENOMIC DNA]</scope>
    <source>
        <strain evidence="2 3">FJAT-18043</strain>
    </source>
</reference>
<sequence length="151" mass="17173">MKKWLYFSITSVFFILAGCANGNLLSSKPPEVFIEIANEKYDTKLGTYCWGNSCIDTAGPVEMLEGKAPVKVKPGEKINLVMDYEPKPNSIHLLQINEEKEEVEILVKDHEFTAPAQKGIYYFSYGVWWMDEKQENVSNGDAFYAFALEVE</sequence>
<feature type="signal peptide" evidence="1">
    <location>
        <begin position="1"/>
        <end position="22"/>
    </location>
</feature>
<gene>
    <name evidence="2" type="ORF">AN957_04105</name>
</gene>
<dbReference type="EMBL" id="LJIX01000006">
    <property type="protein sequence ID" value="KQL17870.1"/>
    <property type="molecule type" value="Genomic_DNA"/>
</dbReference>
<dbReference type="Proteomes" id="UP000050996">
    <property type="component" value="Unassembled WGS sequence"/>
</dbReference>
<proteinExistence type="predicted"/>
<comment type="caution">
    <text evidence="2">The sequence shown here is derived from an EMBL/GenBank/DDBJ whole genome shotgun (WGS) entry which is preliminary data.</text>
</comment>
<evidence type="ECO:0000313" key="3">
    <source>
        <dbReference type="Proteomes" id="UP000050996"/>
    </source>
</evidence>
<dbReference type="RefSeq" id="WP_056682464.1">
    <property type="nucleotide sequence ID" value="NZ_CP041305.1"/>
</dbReference>
<evidence type="ECO:0000256" key="1">
    <source>
        <dbReference type="SAM" id="SignalP"/>
    </source>
</evidence>
<dbReference type="AlphaFoldDB" id="A0A0Q3QJU9"/>
<dbReference type="PATRIC" id="fig|1637975.4.peg.500"/>
<dbReference type="STRING" id="1637975.AN957_04105"/>
<dbReference type="PROSITE" id="PS51257">
    <property type="entry name" value="PROKAR_LIPOPROTEIN"/>
    <property type="match status" value="1"/>
</dbReference>
<accession>A0A0Q3QJU9</accession>